<dbReference type="Gene3D" id="4.10.520.10">
    <property type="entry name" value="IHF-like DNA-binding proteins"/>
    <property type="match status" value="1"/>
</dbReference>
<name>A0A0S2KM52_9BACT</name>
<dbReference type="OrthoDB" id="1070708at2"/>
<keyword evidence="5" id="KW-1185">Reference proteome</keyword>
<sequence>MAILYRIHQDNRKNSVHKGKWYARAVMNGTVGIDQIAEVMQRNSTVKKSDILAVITELVETMQDFLQNSMRVKIKGLGSFKIGLKTKAANKPEDFNAAANVVGMRVNFQPELTISKDGVRRRALLNGAKVQETAHNTVNSRKKKKTEPEGSTPSHA</sequence>
<protein>
    <submittedName>
        <fullName evidence="4">DNA-binding protein</fullName>
    </submittedName>
</protein>
<dbReference type="InterPro" id="IPR005902">
    <property type="entry name" value="HU_DNA-bd_put"/>
</dbReference>
<dbReference type="Pfam" id="PF18291">
    <property type="entry name" value="HU-HIG"/>
    <property type="match status" value="1"/>
</dbReference>
<organism evidence="4 5">
    <name type="scientific">Hoylesella enoeca</name>
    <dbReference type="NCBI Taxonomy" id="76123"/>
    <lineage>
        <taxon>Bacteria</taxon>
        <taxon>Pseudomonadati</taxon>
        <taxon>Bacteroidota</taxon>
        <taxon>Bacteroidia</taxon>
        <taxon>Bacteroidales</taxon>
        <taxon>Prevotellaceae</taxon>
        <taxon>Hoylesella</taxon>
    </lineage>
</organism>
<dbReference type="NCBIfam" id="TIGR01201">
    <property type="entry name" value="HU_rel"/>
    <property type="match status" value="1"/>
</dbReference>
<feature type="domain" description="HU" evidence="3">
    <location>
        <begin position="1"/>
        <end position="115"/>
    </location>
</feature>
<dbReference type="STRING" id="76123.AS203_10015"/>
<evidence type="ECO:0000256" key="1">
    <source>
        <dbReference type="ARBA" id="ARBA00023125"/>
    </source>
</evidence>
<proteinExistence type="predicted"/>
<dbReference type="InterPro" id="IPR010992">
    <property type="entry name" value="IHF-like_DNA-bd_dom_sf"/>
</dbReference>
<dbReference type="InterPro" id="IPR041607">
    <property type="entry name" value="HU-HIG"/>
</dbReference>
<dbReference type="AlphaFoldDB" id="A0A0S2KM52"/>
<keyword evidence="1 4" id="KW-0238">DNA-binding</keyword>
<feature type="region of interest" description="Disordered" evidence="2">
    <location>
        <begin position="132"/>
        <end position="156"/>
    </location>
</feature>
<dbReference type="GO" id="GO:0003677">
    <property type="term" value="F:DNA binding"/>
    <property type="evidence" value="ECO:0007669"/>
    <property type="project" value="UniProtKB-KW"/>
</dbReference>
<dbReference type="EMBL" id="CP013195">
    <property type="protein sequence ID" value="ALO49384.1"/>
    <property type="molecule type" value="Genomic_DNA"/>
</dbReference>
<accession>A0A0S2KM52</accession>
<dbReference type="eggNOG" id="COG0776">
    <property type="taxonomic scope" value="Bacteria"/>
</dbReference>
<dbReference type="RefSeq" id="WP_025065269.1">
    <property type="nucleotide sequence ID" value="NZ_CAUPOR010000011.1"/>
</dbReference>
<evidence type="ECO:0000259" key="3">
    <source>
        <dbReference type="Pfam" id="PF18291"/>
    </source>
</evidence>
<evidence type="ECO:0000313" key="5">
    <source>
        <dbReference type="Proteomes" id="UP000056252"/>
    </source>
</evidence>
<evidence type="ECO:0000256" key="2">
    <source>
        <dbReference type="SAM" id="MobiDB-lite"/>
    </source>
</evidence>
<reference evidence="5" key="1">
    <citation type="submission" date="2015-11" db="EMBL/GenBank/DDBJ databases">
        <authorList>
            <person name="Holder M.E."/>
            <person name="Ajami N.J."/>
            <person name="Petrosino J.F."/>
        </authorList>
    </citation>
    <scope>NUCLEOTIDE SEQUENCE [LARGE SCALE GENOMIC DNA]</scope>
    <source>
        <strain evidence="5">F0113</strain>
    </source>
</reference>
<evidence type="ECO:0000313" key="4">
    <source>
        <dbReference type="EMBL" id="ALO49384.1"/>
    </source>
</evidence>
<gene>
    <name evidence="4" type="ORF">AS203_10015</name>
</gene>
<dbReference type="Proteomes" id="UP000056252">
    <property type="component" value="Chromosome"/>
</dbReference>
<dbReference type="KEGG" id="peo:AS203_10015"/>
<dbReference type="SUPFAM" id="SSF47729">
    <property type="entry name" value="IHF-like DNA-binding proteins"/>
    <property type="match status" value="1"/>
</dbReference>